<dbReference type="Pfam" id="PF07725">
    <property type="entry name" value="LRR_3"/>
    <property type="match status" value="1"/>
</dbReference>
<evidence type="ECO:0000256" key="3">
    <source>
        <dbReference type="ARBA" id="ARBA00023027"/>
    </source>
</evidence>
<dbReference type="Pfam" id="PF00560">
    <property type="entry name" value="LRR_1"/>
    <property type="match status" value="1"/>
</dbReference>
<reference evidence="6" key="1">
    <citation type="submission" date="2025-08" db="UniProtKB">
        <authorList>
            <consortium name="RefSeq"/>
        </authorList>
    </citation>
    <scope>IDENTIFICATION</scope>
</reference>
<protein>
    <submittedName>
        <fullName evidence="6">Disease resistance protein TAO1-like</fullName>
    </submittedName>
</protein>
<dbReference type="InterPro" id="IPR044974">
    <property type="entry name" value="Disease_R_plants"/>
</dbReference>
<dbReference type="GO" id="GO:0006952">
    <property type="term" value="P:defense response"/>
    <property type="evidence" value="ECO:0007669"/>
    <property type="project" value="InterPro"/>
</dbReference>
<name>A0A6P5TKU4_PRUAV</name>
<evidence type="ECO:0000313" key="5">
    <source>
        <dbReference type="Proteomes" id="UP000515124"/>
    </source>
</evidence>
<dbReference type="InterPro" id="IPR032675">
    <property type="entry name" value="LRR_dom_sf"/>
</dbReference>
<accession>A0A6P5TKU4</accession>
<keyword evidence="2" id="KW-0677">Repeat</keyword>
<dbReference type="FunFam" id="3.40.50.10140:FF:000007">
    <property type="entry name" value="Disease resistance protein (TIR-NBS-LRR class)"/>
    <property type="match status" value="1"/>
</dbReference>
<dbReference type="Pfam" id="PF01582">
    <property type="entry name" value="TIR"/>
    <property type="match status" value="1"/>
</dbReference>
<keyword evidence="3" id="KW-0520">NAD</keyword>
<keyword evidence="5" id="KW-1185">Reference proteome</keyword>
<gene>
    <name evidence="6" type="primary">LOC110768348</name>
</gene>
<evidence type="ECO:0000256" key="1">
    <source>
        <dbReference type="ARBA" id="ARBA00022614"/>
    </source>
</evidence>
<dbReference type="RefSeq" id="XP_021827767.1">
    <property type="nucleotide sequence ID" value="XM_021972075.1"/>
</dbReference>
<organism evidence="5 6">
    <name type="scientific">Prunus avium</name>
    <name type="common">Cherry</name>
    <name type="synonym">Cerasus avium</name>
    <dbReference type="NCBI Taxonomy" id="42229"/>
    <lineage>
        <taxon>Eukaryota</taxon>
        <taxon>Viridiplantae</taxon>
        <taxon>Streptophyta</taxon>
        <taxon>Embryophyta</taxon>
        <taxon>Tracheophyta</taxon>
        <taxon>Spermatophyta</taxon>
        <taxon>Magnoliopsida</taxon>
        <taxon>eudicotyledons</taxon>
        <taxon>Gunneridae</taxon>
        <taxon>Pentapetalae</taxon>
        <taxon>rosids</taxon>
        <taxon>fabids</taxon>
        <taxon>Rosales</taxon>
        <taxon>Rosaceae</taxon>
        <taxon>Amygdaloideae</taxon>
        <taxon>Amygdaleae</taxon>
        <taxon>Prunus</taxon>
    </lineage>
</organism>
<dbReference type="GO" id="GO:0007165">
    <property type="term" value="P:signal transduction"/>
    <property type="evidence" value="ECO:0007669"/>
    <property type="project" value="InterPro"/>
</dbReference>
<dbReference type="PROSITE" id="PS50104">
    <property type="entry name" value="TIR"/>
    <property type="match status" value="1"/>
</dbReference>
<feature type="domain" description="TIR" evidence="4">
    <location>
        <begin position="471"/>
        <end position="631"/>
    </location>
</feature>
<evidence type="ECO:0000259" key="4">
    <source>
        <dbReference type="PROSITE" id="PS50104"/>
    </source>
</evidence>
<dbReference type="PANTHER" id="PTHR11017:SF527">
    <property type="entry name" value="TMV RESISTANCE PROTEIN N-LIKE"/>
    <property type="match status" value="1"/>
</dbReference>
<dbReference type="SMART" id="SM00255">
    <property type="entry name" value="TIR"/>
    <property type="match status" value="1"/>
</dbReference>
<dbReference type="SUPFAM" id="SSF52058">
    <property type="entry name" value="L domain-like"/>
    <property type="match status" value="1"/>
</dbReference>
<keyword evidence="1" id="KW-0433">Leucine-rich repeat</keyword>
<sequence>MHDLIQELGWEIVRRECRERPGERSRLWLSKDIIPVLANNKGTSAIESIFLKFPKKEEVLAPKNKKEVNLNVNAFSKMDNLRLLKIWNGNFHGNIKYLSNELQFLEWHECPLNSLPSDFESDKLVELNLYSSRIEQLWEGEKDLFWFRIGCIAGLSSLKNLNLSDCNLIEGALLNGLASLYSLEILNLSGNEFVQLPQSFSQLSKLKHLDGSNCGRLQLMPKELPSSLQHVSAQDCASLIDCPNEFKIWASPVSGTTTFNCFNSSQNQELSTLNYKNLWTPSSSVLGSADFSLLISDEREEQSLIDHFQMPTEILRKDFELLDYRSRPIQAVCNLEGIIPEWFNHIVKGNYIELQLSQDLKDDRNWMGVALCVAFSVKRTHESEVELELMNQIDSNSETFYLYHCTLGTEELAEEITRWIETSKQYHLFGSRESKRFLGGSSKVQQNLDRRFPLQLPLSLYGLGFKHPTSSPFSVSLVGSFSLSVTLSSDHLYAALNRKGIFTFRDNEELERGQPISPKLLKAIEESRFVIVILSTNYANSTWCLDELAKAVECMKMGQTILPVFHYVDPSEVRKQTGSFEKAFLKHEETFKDKKEKVQSWRDALIAVANLAGWHLKDGPESEVVELSGRLKEGTWKTRWCLILCPLVCVGNGDKARHYKMRKQVEVMCG</sequence>
<dbReference type="Gene3D" id="3.80.10.10">
    <property type="entry name" value="Ribonuclease Inhibitor"/>
    <property type="match status" value="2"/>
</dbReference>
<dbReference type="Pfam" id="PF20160">
    <property type="entry name" value="C-JID"/>
    <property type="match status" value="1"/>
</dbReference>
<proteinExistence type="predicted"/>
<dbReference type="PANTHER" id="PTHR11017">
    <property type="entry name" value="LEUCINE-RICH REPEAT-CONTAINING PROTEIN"/>
    <property type="match status" value="1"/>
</dbReference>
<evidence type="ECO:0000313" key="6">
    <source>
        <dbReference type="RefSeq" id="XP_021827767.1"/>
    </source>
</evidence>
<dbReference type="SUPFAM" id="SSF52200">
    <property type="entry name" value="Toll/Interleukin receptor TIR domain"/>
    <property type="match status" value="1"/>
</dbReference>
<dbReference type="GeneID" id="110768348"/>
<dbReference type="InterPro" id="IPR035897">
    <property type="entry name" value="Toll_tir_struct_dom_sf"/>
</dbReference>
<dbReference type="InterPro" id="IPR045344">
    <property type="entry name" value="C-JID"/>
</dbReference>
<dbReference type="Proteomes" id="UP000515124">
    <property type="component" value="Unplaced"/>
</dbReference>
<dbReference type="InterPro" id="IPR000157">
    <property type="entry name" value="TIR_dom"/>
</dbReference>
<evidence type="ECO:0000256" key="2">
    <source>
        <dbReference type="ARBA" id="ARBA00022737"/>
    </source>
</evidence>
<dbReference type="Gene3D" id="3.40.50.10140">
    <property type="entry name" value="Toll/interleukin-1 receptor homology (TIR) domain"/>
    <property type="match status" value="1"/>
</dbReference>
<dbReference type="AlphaFoldDB" id="A0A6P5TKU4"/>
<dbReference type="InterPro" id="IPR011713">
    <property type="entry name" value="Leu-rich_rpt_3"/>
</dbReference>
<dbReference type="InterPro" id="IPR001611">
    <property type="entry name" value="Leu-rich_rpt"/>
</dbReference>
<dbReference type="KEGG" id="pavi:110768348"/>